<feature type="non-terminal residue" evidence="2">
    <location>
        <position position="1"/>
    </location>
</feature>
<evidence type="ECO:0000256" key="1">
    <source>
        <dbReference type="SAM" id="Phobius"/>
    </source>
</evidence>
<evidence type="ECO:0000313" key="3">
    <source>
        <dbReference type="Proteomes" id="UP000240883"/>
    </source>
</evidence>
<gene>
    <name evidence="2" type="ORF">BS50DRAFT_445839</name>
</gene>
<reference evidence="2 3" key="1">
    <citation type="journal article" date="2018" name="Front. Microbiol.">
        <title>Genome-Wide Analysis of Corynespora cassiicola Leaf Fall Disease Putative Effectors.</title>
        <authorList>
            <person name="Lopez D."/>
            <person name="Ribeiro S."/>
            <person name="Label P."/>
            <person name="Fumanal B."/>
            <person name="Venisse J.S."/>
            <person name="Kohler A."/>
            <person name="de Oliveira R.R."/>
            <person name="Labutti K."/>
            <person name="Lipzen A."/>
            <person name="Lail K."/>
            <person name="Bauer D."/>
            <person name="Ohm R.A."/>
            <person name="Barry K.W."/>
            <person name="Spatafora J."/>
            <person name="Grigoriev I.V."/>
            <person name="Martin F.M."/>
            <person name="Pujade-Renaud V."/>
        </authorList>
    </citation>
    <scope>NUCLEOTIDE SEQUENCE [LARGE SCALE GENOMIC DNA]</scope>
    <source>
        <strain evidence="2 3">Philippines</strain>
    </source>
</reference>
<feature type="transmembrane region" description="Helical" evidence="1">
    <location>
        <begin position="18"/>
        <end position="38"/>
    </location>
</feature>
<keyword evidence="1" id="KW-1133">Transmembrane helix</keyword>
<dbReference type="EMBL" id="KZ678176">
    <property type="protein sequence ID" value="PSN58950.1"/>
    <property type="molecule type" value="Genomic_DNA"/>
</dbReference>
<dbReference type="AlphaFoldDB" id="A0A2T2N0I0"/>
<sequence length="125" mass="13996">ACVMVTGQGLWSHSLCVAGTWVCLMFYTISKSVIYAFLVERVHVVRAPYMRRRNDRIYIACMALLTALYLAVIINSYVHAVTNMEEEDGRCHFGIDGQSAIPVIAANLITDFVVTGVFFYLLLPV</sequence>
<dbReference type="PANTHER" id="PTHR38848">
    <property type="entry name" value="G-PROTEIN COUPLED RECEPTORS FAMILY 3 PROFILE DOMAIN-CONTAINING PROTEIN"/>
    <property type="match status" value="1"/>
</dbReference>
<feature type="transmembrane region" description="Helical" evidence="1">
    <location>
        <begin position="58"/>
        <end position="80"/>
    </location>
</feature>
<feature type="transmembrane region" description="Helical" evidence="1">
    <location>
        <begin position="100"/>
        <end position="123"/>
    </location>
</feature>
<organism evidence="2 3">
    <name type="scientific">Corynespora cassiicola Philippines</name>
    <dbReference type="NCBI Taxonomy" id="1448308"/>
    <lineage>
        <taxon>Eukaryota</taxon>
        <taxon>Fungi</taxon>
        <taxon>Dikarya</taxon>
        <taxon>Ascomycota</taxon>
        <taxon>Pezizomycotina</taxon>
        <taxon>Dothideomycetes</taxon>
        <taxon>Pleosporomycetidae</taxon>
        <taxon>Pleosporales</taxon>
        <taxon>Corynesporascaceae</taxon>
        <taxon>Corynespora</taxon>
    </lineage>
</organism>
<evidence type="ECO:0000313" key="2">
    <source>
        <dbReference type="EMBL" id="PSN58950.1"/>
    </source>
</evidence>
<keyword evidence="1" id="KW-0812">Transmembrane</keyword>
<accession>A0A2T2N0I0</accession>
<proteinExistence type="predicted"/>
<name>A0A2T2N0I0_CORCC</name>
<protein>
    <submittedName>
        <fullName evidence="2">Uncharacterized protein</fullName>
    </submittedName>
</protein>
<dbReference type="PANTHER" id="PTHR38848:SF3">
    <property type="entry name" value="G-PROTEIN COUPLED RECEPTORS FAMILY 3 PROFILE DOMAIN-CONTAINING PROTEIN"/>
    <property type="match status" value="1"/>
</dbReference>
<feature type="non-terminal residue" evidence="2">
    <location>
        <position position="125"/>
    </location>
</feature>
<keyword evidence="1" id="KW-0472">Membrane</keyword>
<dbReference type="OrthoDB" id="3210850at2759"/>
<dbReference type="Proteomes" id="UP000240883">
    <property type="component" value="Unassembled WGS sequence"/>
</dbReference>
<keyword evidence="3" id="KW-1185">Reference proteome</keyword>